<accession>W6MY09</accession>
<evidence type="ECO:0000313" key="2">
    <source>
        <dbReference type="Proteomes" id="UP000019384"/>
    </source>
</evidence>
<organism evidence="1 2">
    <name type="scientific">Kuraishia capsulata CBS 1993</name>
    <dbReference type="NCBI Taxonomy" id="1382522"/>
    <lineage>
        <taxon>Eukaryota</taxon>
        <taxon>Fungi</taxon>
        <taxon>Dikarya</taxon>
        <taxon>Ascomycota</taxon>
        <taxon>Saccharomycotina</taxon>
        <taxon>Pichiomycetes</taxon>
        <taxon>Pichiales</taxon>
        <taxon>Pichiaceae</taxon>
        <taxon>Kuraishia</taxon>
    </lineage>
</organism>
<dbReference type="Proteomes" id="UP000019384">
    <property type="component" value="Unassembled WGS sequence"/>
</dbReference>
<keyword evidence="2" id="KW-1185">Reference proteome</keyword>
<dbReference type="RefSeq" id="XP_022461798.1">
    <property type="nucleotide sequence ID" value="XM_022602719.1"/>
</dbReference>
<reference evidence="1" key="1">
    <citation type="submission" date="2013-12" db="EMBL/GenBank/DDBJ databases">
        <authorList>
            <person name="Genoscope - CEA"/>
        </authorList>
    </citation>
    <scope>NUCLEOTIDE SEQUENCE</scope>
    <source>
        <strain evidence="1">CBS 1993</strain>
    </source>
</reference>
<dbReference type="GeneID" id="34523186"/>
<sequence>MKTQIPLVVSPSELGRPSTPSFTLARLPAELSKDLLEESIADANDALRMCRKLAADVAGIEERKAPFEAWKKQAIRKVAPGYLDNGLHIMSPTRRGESEVKEEEKVEEFEEKDQALNGLEQLIANARIS</sequence>
<dbReference type="EMBL" id="HG793131">
    <property type="protein sequence ID" value="CDK29815.1"/>
    <property type="molecule type" value="Genomic_DNA"/>
</dbReference>
<evidence type="ECO:0000313" key="1">
    <source>
        <dbReference type="EMBL" id="CDK29815.1"/>
    </source>
</evidence>
<protein>
    <submittedName>
        <fullName evidence="1">Uncharacterized protein</fullName>
    </submittedName>
</protein>
<proteinExistence type="predicted"/>
<reference evidence="1" key="2">
    <citation type="submission" date="2014-02" db="EMBL/GenBank/DDBJ databases">
        <title>Complete DNA sequence of /Kuraishia capsulata/ illustrates novel genomic features among budding yeasts (/Saccharomycotina/).</title>
        <authorList>
            <person name="Morales L."/>
            <person name="Noel B."/>
            <person name="Porcel B."/>
            <person name="Marcet-Houben M."/>
            <person name="Hullo M-F."/>
            <person name="Sacerdot C."/>
            <person name="Tekaia F."/>
            <person name="Leh-Louis V."/>
            <person name="Despons L."/>
            <person name="Khanna V."/>
            <person name="Aury J-M."/>
            <person name="Barbe V."/>
            <person name="Couloux A."/>
            <person name="Labadie K."/>
            <person name="Pelletier E."/>
            <person name="Souciet J-L."/>
            <person name="Boekhout T."/>
            <person name="Gabaldon T."/>
            <person name="Wincker P."/>
            <person name="Dujon B."/>
        </authorList>
    </citation>
    <scope>NUCLEOTIDE SEQUENCE</scope>
    <source>
        <strain evidence="1">CBS 1993</strain>
    </source>
</reference>
<dbReference type="HOGENOM" id="CLU_1949138_0_0_1"/>
<gene>
    <name evidence="1" type="ORF">KUCA_T00005808001</name>
</gene>
<name>W6MY09_9ASCO</name>
<dbReference type="OrthoDB" id="3997800at2759"/>
<dbReference type="AlphaFoldDB" id="W6MY09"/>